<sequence length="134" mass="16101">MLKMKNMAQLIIFVYALIIFLYLLFVEAQITKLPCVTVDDCPKVEKPIPMVAKCFGGSTKHHQSSMHLLWRSCIWMIWNERNCFIFKLKEHSLHQLLDKIKLPTFWWLKAEYTTIYFDYHSWWLKRIMCLGVIT</sequence>
<proteinExistence type="predicted"/>
<comment type="caution">
    <text evidence="2">The sequence shown here is derived from an EMBL/GenBank/DDBJ whole genome shotgun (WGS) entry which is preliminary data.</text>
</comment>
<evidence type="ECO:0000313" key="2">
    <source>
        <dbReference type="EMBL" id="RHN51074.1"/>
    </source>
</evidence>
<dbReference type="Gramene" id="rna35447">
    <property type="protein sequence ID" value="RHN51074.1"/>
    <property type="gene ID" value="gene35447"/>
</dbReference>
<dbReference type="Pfam" id="PF07127">
    <property type="entry name" value="Nodulin_late"/>
    <property type="match status" value="1"/>
</dbReference>
<gene>
    <name evidence="2" type="ORF">MtrunA17_Chr6g0464471</name>
</gene>
<evidence type="ECO:0000313" key="3">
    <source>
        <dbReference type="Proteomes" id="UP000265566"/>
    </source>
</evidence>
<dbReference type="Proteomes" id="UP000265566">
    <property type="component" value="Chromosome 6"/>
</dbReference>
<evidence type="ECO:0000259" key="1">
    <source>
        <dbReference type="Pfam" id="PF07127"/>
    </source>
</evidence>
<dbReference type="AlphaFoldDB" id="A0A396HGX7"/>
<dbReference type="EMBL" id="PSQE01000006">
    <property type="protein sequence ID" value="RHN51074.1"/>
    <property type="molecule type" value="Genomic_DNA"/>
</dbReference>
<protein>
    <submittedName>
        <fullName evidence="2">Putative Late nodulin</fullName>
    </submittedName>
</protein>
<dbReference type="GO" id="GO:0046872">
    <property type="term" value="F:metal ion binding"/>
    <property type="evidence" value="ECO:0007669"/>
    <property type="project" value="InterPro"/>
</dbReference>
<feature type="domain" description="Late nodulin" evidence="1">
    <location>
        <begin position="7"/>
        <end position="57"/>
    </location>
</feature>
<organism evidence="2 3">
    <name type="scientific">Medicago truncatula</name>
    <name type="common">Barrel medic</name>
    <name type="synonym">Medicago tribuloides</name>
    <dbReference type="NCBI Taxonomy" id="3880"/>
    <lineage>
        <taxon>Eukaryota</taxon>
        <taxon>Viridiplantae</taxon>
        <taxon>Streptophyta</taxon>
        <taxon>Embryophyta</taxon>
        <taxon>Tracheophyta</taxon>
        <taxon>Spermatophyta</taxon>
        <taxon>Magnoliopsida</taxon>
        <taxon>eudicotyledons</taxon>
        <taxon>Gunneridae</taxon>
        <taxon>Pentapetalae</taxon>
        <taxon>rosids</taxon>
        <taxon>fabids</taxon>
        <taxon>Fabales</taxon>
        <taxon>Fabaceae</taxon>
        <taxon>Papilionoideae</taxon>
        <taxon>50 kb inversion clade</taxon>
        <taxon>NPAAA clade</taxon>
        <taxon>Hologalegina</taxon>
        <taxon>IRL clade</taxon>
        <taxon>Trifolieae</taxon>
        <taxon>Medicago</taxon>
    </lineage>
</organism>
<accession>A0A396HGX7</accession>
<dbReference type="InterPro" id="IPR009810">
    <property type="entry name" value="Nodulin_late_dom"/>
</dbReference>
<name>A0A396HGX7_MEDTR</name>
<reference evidence="3" key="1">
    <citation type="journal article" date="2018" name="Nat. Plants">
        <title>Whole-genome landscape of Medicago truncatula symbiotic genes.</title>
        <authorList>
            <person name="Pecrix Y."/>
            <person name="Staton S.E."/>
            <person name="Sallet E."/>
            <person name="Lelandais-Briere C."/>
            <person name="Moreau S."/>
            <person name="Carrere S."/>
            <person name="Blein T."/>
            <person name="Jardinaud M.F."/>
            <person name="Latrasse D."/>
            <person name="Zouine M."/>
            <person name="Zahm M."/>
            <person name="Kreplak J."/>
            <person name="Mayjonade B."/>
            <person name="Satge C."/>
            <person name="Perez M."/>
            <person name="Cauet S."/>
            <person name="Marande W."/>
            <person name="Chantry-Darmon C."/>
            <person name="Lopez-Roques C."/>
            <person name="Bouchez O."/>
            <person name="Berard A."/>
            <person name="Debelle F."/>
            <person name="Munos S."/>
            <person name="Bendahmane A."/>
            <person name="Berges H."/>
            <person name="Niebel A."/>
            <person name="Buitink J."/>
            <person name="Frugier F."/>
            <person name="Benhamed M."/>
            <person name="Crespi M."/>
            <person name="Gouzy J."/>
            <person name="Gamas P."/>
        </authorList>
    </citation>
    <scope>NUCLEOTIDE SEQUENCE [LARGE SCALE GENOMIC DNA]</scope>
    <source>
        <strain evidence="3">cv. Jemalong A17</strain>
    </source>
</reference>